<dbReference type="GO" id="GO:0015095">
    <property type="term" value="F:magnesium ion transmembrane transporter activity"/>
    <property type="evidence" value="ECO:0007669"/>
    <property type="project" value="TreeGrafter"/>
</dbReference>
<name>A0A516H4Z7_9PROT</name>
<evidence type="ECO:0000256" key="7">
    <source>
        <dbReference type="ARBA" id="ARBA00022833"/>
    </source>
</evidence>
<protein>
    <submittedName>
        <fullName evidence="12">Zinc transporter ZntB</fullName>
    </submittedName>
</protein>
<evidence type="ECO:0000256" key="1">
    <source>
        <dbReference type="ARBA" id="ARBA00004651"/>
    </source>
</evidence>
<dbReference type="KEGG" id="fer:FNB15_17075"/>
<reference evidence="12 13" key="1">
    <citation type="submission" date="2019-07" db="EMBL/GenBank/DDBJ databases">
        <title>Genome sequencing for Ferrovibrio sp. K5.</title>
        <authorList>
            <person name="Park S.-J."/>
        </authorList>
    </citation>
    <scope>NUCLEOTIDE SEQUENCE [LARGE SCALE GENOMIC DNA]</scope>
    <source>
        <strain evidence="12 13">K5</strain>
    </source>
</reference>
<keyword evidence="6 11" id="KW-0812">Transmembrane</keyword>
<dbReference type="EMBL" id="CP041636">
    <property type="protein sequence ID" value="QDO98874.1"/>
    <property type="molecule type" value="Genomic_DNA"/>
</dbReference>
<dbReference type="PANTHER" id="PTHR46494">
    <property type="entry name" value="CORA FAMILY METAL ION TRANSPORTER (EUROFUNG)"/>
    <property type="match status" value="1"/>
</dbReference>
<comment type="subcellular location">
    <subcellularLocation>
        <location evidence="1">Cell membrane</location>
        <topology evidence="1">Multi-pass membrane protein</topology>
    </subcellularLocation>
</comment>
<feature type="transmembrane region" description="Helical" evidence="11">
    <location>
        <begin position="308"/>
        <end position="328"/>
    </location>
</feature>
<keyword evidence="7" id="KW-0862">Zinc</keyword>
<keyword evidence="13" id="KW-1185">Reference proteome</keyword>
<dbReference type="AlphaFoldDB" id="A0A516H4Z7"/>
<evidence type="ECO:0000313" key="13">
    <source>
        <dbReference type="Proteomes" id="UP000317496"/>
    </source>
</evidence>
<dbReference type="SUPFAM" id="SSF144083">
    <property type="entry name" value="Magnesium transport protein CorA, transmembrane region"/>
    <property type="match status" value="1"/>
</dbReference>
<evidence type="ECO:0000256" key="8">
    <source>
        <dbReference type="ARBA" id="ARBA00022989"/>
    </source>
</evidence>
<evidence type="ECO:0000256" key="10">
    <source>
        <dbReference type="ARBA" id="ARBA00023136"/>
    </source>
</evidence>
<evidence type="ECO:0000256" key="6">
    <source>
        <dbReference type="ARBA" id="ARBA00022692"/>
    </source>
</evidence>
<keyword evidence="10 11" id="KW-0472">Membrane</keyword>
<dbReference type="RefSeq" id="WP_144257871.1">
    <property type="nucleotide sequence ID" value="NZ_CP041636.1"/>
</dbReference>
<evidence type="ECO:0000256" key="9">
    <source>
        <dbReference type="ARBA" id="ARBA00023065"/>
    </source>
</evidence>
<evidence type="ECO:0000256" key="2">
    <source>
        <dbReference type="ARBA" id="ARBA00009765"/>
    </source>
</evidence>
<evidence type="ECO:0000313" key="12">
    <source>
        <dbReference type="EMBL" id="QDO98874.1"/>
    </source>
</evidence>
<dbReference type="InterPro" id="IPR045863">
    <property type="entry name" value="CorA_TM1_TM2"/>
</dbReference>
<evidence type="ECO:0000256" key="5">
    <source>
        <dbReference type="ARBA" id="ARBA00022519"/>
    </source>
</evidence>
<proteinExistence type="inferred from homology"/>
<dbReference type="InterPro" id="IPR002523">
    <property type="entry name" value="MgTranspt_CorA/ZnTranspt_ZntB"/>
</dbReference>
<comment type="similarity">
    <text evidence="2">Belongs to the CorA metal ion transporter (MIT) (TC 1.A.35) family.</text>
</comment>
<dbReference type="PANTHER" id="PTHR46494:SF3">
    <property type="entry name" value="ZINC TRANSPORT PROTEIN ZNTB"/>
    <property type="match status" value="1"/>
</dbReference>
<dbReference type="OrthoDB" id="9803484at2"/>
<dbReference type="GO" id="GO:0005886">
    <property type="term" value="C:plasma membrane"/>
    <property type="evidence" value="ECO:0007669"/>
    <property type="project" value="UniProtKB-SubCell"/>
</dbReference>
<keyword evidence="9" id="KW-0406">Ion transport</keyword>
<dbReference type="InterPro" id="IPR045861">
    <property type="entry name" value="CorA_cytoplasmic_dom"/>
</dbReference>
<dbReference type="GO" id="GO:0000287">
    <property type="term" value="F:magnesium ion binding"/>
    <property type="evidence" value="ECO:0007669"/>
    <property type="project" value="TreeGrafter"/>
</dbReference>
<dbReference type="Pfam" id="PF01544">
    <property type="entry name" value="CorA"/>
    <property type="match status" value="1"/>
</dbReference>
<dbReference type="GO" id="GO:0015087">
    <property type="term" value="F:cobalt ion transmembrane transporter activity"/>
    <property type="evidence" value="ECO:0007669"/>
    <property type="project" value="TreeGrafter"/>
</dbReference>
<organism evidence="12 13">
    <name type="scientific">Ferrovibrio terrae</name>
    <dbReference type="NCBI Taxonomy" id="2594003"/>
    <lineage>
        <taxon>Bacteria</taxon>
        <taxon>Pseudomonadati</taxon>
        <taxon>Pseudomonadota</taxon>
        <taxon>Alphaproteobacteria</taxon>
        <taxon>Rhodospirillales</taxon>
        <taxon>Rhodospirillaceae</taxon>
        <taxon>Ferrovibrio</taxon>
    </lineage>
</organism>
<evidence type="ECO:0000256" key="3">
    <source>
        <dbReference type="ARBA" id="ARBA00022448"/>
    </source>
</evidence>
<dbReference type="GO" id="GO:0050897">
    <property type="term" value="F:cobalt ion binding"/>
    <property type="evidence" value="ECO:0007669"/>
    <property type="project" value="TreeGrafter"/>
</dbReference>
<feature type="transmembrane region" description="Helical" evidence="11">
    <location>
        <begin position="277"/>
        <end position="296"/>
    </location>
</feature>
<dbReference type="Gene3D" id="3.30.460.20">
    <property type="entry name" value="CorA soluble domain-like"/>
    <property type="match status" value="1"/>
</dbReference>
<keyword evidence="5" id="KW-0997">Cell inner membrane</keyword>
<accession>A0A516H4Z7</accession>
<gene>
    <name evidence="12" type="ORF">FNB15_17075</name>
</gene>
<evidence type="ECO:0000256" key="11">
    <source>
        <dbReference type="SAM" id="Phobius"/>
    </source>
</evidence>
<dbReference type="Proteomes" id="UP000317496">
    <property type="component" value="Chromosome"/>
</dbReference>
<dbReference type="Gene3D" id="1.20.58.340">
    <property type="entry name" value="Magnesium transport protein CorA, transmembrane region"/>
    <property type="match status" value="2"/>
</dbReference>
<keyword evidence="4" id="KW-1003">Cell membrane</keyword>
<sequence>MDQQRGLIYGQQPGLRFAMILDGSGGAREIGWDEIRRWRPAQGALWVHLERDDPTTAKWLREESGLDMVVCDALLAEESRPRVQETNTGLIAVLRGVNRDPHENTLDLVPIHFWADEHRMISLRDKDHYLHALRDIREDLGEGQGPLHIGHLLTKVARRVFKYIEPVLEQLEDEVDAFDHQIEECDVREARGELSDMRRRVISLRRYMAPQREAMFRLQGATGNWISPRDRQRLRELTDKVLRSVETLDSLRDRLTILHEDLTTLMSEQIAATTNRLTALTAILLPPSLIAGLLGVNVAGIPFADEPWAFAAVCGITLGLLVAEVALLRKMKWL</sequence>
<evidence type="ECO:0000256" key="4">
    <source>
        <dbReference type="ARBA" id="ARBA00022475"/>
    </source>
</evidence>
<keyword evidence="3" id="KW-0813">Transport</keyword>
<dbReference type="CDD" id="cd12833">
    <property type="entry name" value="ZntB-like_1"/>
    <property type="match status" value="1"/>
</dbReference>
<keyword evidence="8 11" id="KW-1133">Transmembrane helix</keyword>
<dbReference type="SUPFAM" id="SSF143865">
    <property type="entry name" value="CorA soluble domain-like"/>
    <property type="match status" value="1"/>
</dbReference>